<evidence type="ECO:0000313" key="2">
    <source>
        <dbReference type="Proteomes" id="UP000772434"/>
    </source>
</evidence>
<dbReference type="EMBL" id="JADNRY010000121">
    <property type="protein sequence ID" value="KAF9064550.1"/>
    <property type="molecule type" value="Genomic_DNA"/>
</dbReference>
<dbReference type="Proteomes" id="UP000772434">
    <property type="component" value="Unassembled WGS sequence"/>
</dbReference>
<reference evidence="1" key="1">
    <citation type="submission" date="2020-11" db="EMBL/GenBank/DDBJ databases">
        <authorList>
            <consortium name="DOE Joint Genome Institute"/>
            <person name="Ahrendt S."/>
            <person name="Riley R."/>
            <person name="Andreopoulos W."/>
            <person name="Labutti K."/>
            <person name="Pangilinan J."/>
            <person name="Ruiz-Duenas F.J."/>
            <person name="Barrasa J.M."/>
            <person name="Sanchez-Garcia M."/>
            <person name="Camarero S."/>
            <person name="Miyauchi S."/>
            <person name="Serrano A."/>
            <person name="Linde D."/>
            <person name="Babiker R."/>
            <person name="Drula E."/>
            <person name="Ayuso-Fernandez I."/>
            <person name="Pacheco R."/>
            <person name="Padilla G."/>
            <person name="Ferreira P."/>
            <person name="Barriuso J."/>
            <person name="Kellner H."/>
            <person name="Castanera R."/>
            <person name="Alfaro M."/>
            <person name="Ramirez L."/>
            <person name="Pisabarro A.G."/>
            <person name="Kuo A."/>
            <person name="Tritt A."/>
            <person name="Lipzen A."/>
            <person name="He G."/>
            <person name="Yan M."/>
            <person name="Ng V."/>
            <person name="Cullen D."/>
            <person name="Martin F."/>
            <person name="Rosso M.-N."/>
            <person name="Henrissat B."/>
            <person name="Hibbett D."/>
            <person name="Martinez A.T."/>
            <person name="Grigoriev I.V."/>
        </authorList>
    </citation>
    <scope>NUCLEOTIDE SEQUENCE</scope>
    <source>
        <strain evidence="1">AH 40177</strain>
    </source>
</reference>
<sequence>MQGTNYNGERPAGKYLLGTEMDFLTKDQVSDCIVIVDGAFGDSRVVIFEGKVGNDSKKTIDWREQLGDVNGLTSSGYGKLTHGGQVVSREVRINSSNEMRDGGGSRAAIQLTKADGGGKVKHFSDCGNEWILVGWSFLPGIGLEGVKAFKYYLDVMKGKSPGSVHHCGQAGWMTIKGAKRVANNRSLFLNTDWGVGLVVHRRGGETRARRGVAAGLDEAHEGGFWGRLVAVNGSFTEAQCAGAGGLMLLAQAALVKNCLLSEVERFPFIPSGSNGKNGFTGFCHFTLGTFGDVDGRGCTALKYMSGGGSFSLVGDSLAILIAFQSRKGHRGGSRRGGIRVICRRRGCLVVGIVGVSHGLSVNGFQWGKAIVRARRMNTIVDTFRGGNGSQDLPG</sequence>
<keyword evidence="2" id="KW-1185">Reference proteome</keyword>
<dbReference type="AlphaFoldDB" id="A0A9P5PMC9"/>
<proteinExistence type="predicted"/>
<protein>
    <submittedName>
        <fullName evidence="1">Uncharacterized protein</fullName>
    </submittedName>
</protein>
<organism evidence="1 2">
    <name type="scientific">Rhodocollybia butyracea</name>
    <dbReference type="NCBI Taxonomy" id="206335"/>
    <lineage>
        <taxon>Eukaryota</taxon>
        <taxon>Fungi</taxon>
        <taxon>Dikarya</taxon>
        <taxon>Basidiomycota</taxon>
        <taxon>Agaricomycotina</taxon>
        <taxon>Agaricomycetes</taxon>
        <taxon>Agaricomycetidae</taxon>
        <taxon>Agaricales</taxon>
        <taxon>Marasmiineae</taxon>
        <taxon>Omphalotaceae</taxon>
        <taxon>Rhodocollybia</taxon>
    </lineage>
</organism>
<comment type="caution">
    <text evidence="1">The sequence shown here is derived from an EMBL/GenBank/DDBJ whole genome shotgun (WGS) entry which is preliminary data.</text>
</comment>
<name>A0A9P5PMC9_9AGAR</name>
<gene>
    <name evidence="1" type="ORF">BDP27DRAFT_1367130</name>
</gene>
<accession>A0A9P5PMC9</accession>
<evidence type="ECO:0000313" key="1">
    <source>
        <dbReference type="EMBL" id="KAF9064550.1"/>
    </source>
</evidence>